<protein>
    <submittedName>
        <fullName evidence="1">PD-(D/E)XK nuclease family protein</fullName>
    </submittedName>
</protein>
<evidence type="ECO:0000313" key="1">
    <source>
        <dbReference type="EMBL" id="QTR47800.1"/>
    </source>
</evidence>
<proteinExistence type="predicted"/>
<dbReference type="InterPro" id="IPR029470">
    <property type="entry name" value="PDDEXK_4"/>
</dbReference>
<dbReference type="EMBL" id="CP072801">
    <property type="protein sequence ID" value="QTR47800.1"/>
    <property type="molecule type" value="Genomic_DNA"/>
</dbReference>
<dbReference type="Proteomes" id="UP000672039">
    <property type="component" value="Chromosome"/>
</dbReference>
<keyword evidence="2" id="KW-1185">Reference proteome</keyword>
<reference evidence="1 2" key="1">
    <citation type="submission" date="2021-04" db="EMBL/GenBank/DDBJ databases">
        <title>Genomics, taxonomy and metabolism of representatives of sulfur bacteria of the genus Thiothrix: Thiothrix fructosivorans QT, Thiothrix unzii A1T and three new species, Thiothrix subterranea sp. nov., Thiothrix litoralis sp. nov. and 'Candidatus Thiothrix anitrata' sp. nov.</title>
        <authorList>
            <person name="Ravin N.V."/>
            <person name="Smolyakov D."/>
            <person name="Rudenko T.S."/>
            <person name="Mardanov A.V."/>
            <person name="Beletsky A.V."/>
            <person name="Markov N.D."/>
            <person name="Fomenkov A.I."/>
            <person name="Roberts R.J."/>
            <person name="Karnachuk O.V."/>
            <person name="Novikov A."/>
            <person name="Grabovich M.Y."/>
        </authorList>
    </citation>
    <scope>NUCLEOTIDE SEQUENCE [LARGE SCALE GENOMIC DNA]</scope>
    <source>
        <strain evidence="1 2">AS</strain>
    </source>
</reference>
<dbReference type="RefSeq" id="WP_210224039.1">
    <property type="nucleotide sequence ID" value="NZ_CP072801.1"/>
</dbReference>
<dbReference type="Pfam" id="PF14281">
    <property type="entry name" value="PDDEXK_4"/>
    <property type="match status" value="1"/>
</dbReference>
<accession>A0ABX7WVV9</accession>
<sequence length="423" mass="50109">MLDVIPCKPSQHNKLSNMTDYRELQKILDKTELLRLKYSLFYKKNSFNIFQVLKKGDDEVNVHSNFISELLNPKGSHGKEDIFLRLFIEQTLDITYESLGNCLLVRPEHQNIDIYIEFDKTIIVIENKIHAQDQYRQLERYYEYAKLKNKPIYLMYLTLDGKEPSSDSLGNLSIDVVTLISYKYEVLNWITACIKEAALNPSLREATYQYLDLIKYLTGQSMSAENRKDIISLLKTGDNAKNALQIQKNWIHAKWYAQKYFWEELKQHLTANKGYYELIVPKFTYSSNYIDGYVHRQRSRKIHYGFFAGIKNIDNKYDICLYTEIGHNDDLYYGLGIVEDKTIRVNRKENQFEDIIEKMRKANLYSPNQYWITSTKRIPLRFYSFDDEDTVSMLNQDFRNAFVKSLTDEMSIFIEEAFKEQNN</sequence>
<name>A0ABX7WVV9_9GAMM</name>
<gene>
    <name evidence="1" type="ORF">J9253_07745</name>
</gene>
<organism evidence="1 2">
    <name type="scientific">Thiothrix litoralis</name>
    <dbReference type="NCBI Taxonomy" id="2891210"/>
    <lineage>
        <taxon>Bacteria</taxon>
        <taxon>Pseudomonadati</taxon>
        <taxon>Pseudomonadota</taxon>
        <taxon>Gammaproteobacteria</taxon>
        <taxon>Thiotrichales</taxon>
        <taxon>Thiotrichaceae</taxon>
        <taxon>Thiothrix</taxon>
    </lineage>
</organism>
<evidence type="ECO:0000313" key="2">
    <source>
        <dbReference type="Proteomes" id="UP000672039"/>
    </source>
</evidence>